<evidence type="ECO:0000313" key="1">
    <source>
        <dbReference type="EnsemblMetazoa" id="GAUT027077-PA"/>
    </source>
</evidence>
<sequence>MQANARNFLFSSNISTVPAPPIRSNSNFNVTIELFQGIDCRCVTTDMLMSGKASIPDKPGCMPQSSYDRLKNNDNLLDTNCGNVIERCVEILYRNSDSHYGLNKEEHKMSAFGYISHKVI</sequence>
<proteinExistence type="predicted"/>
<keyword evidence="2" id="KW-1185">Reference proteome</keyword>
<accession>A0A1A9V601</accession>
<dbReference type="EnsemblMetazoa" id="GAUT027077-RA">
    <property type="protein sequence ID" value="GAUT027077-PA"/>
    <property type="gene ID" value="GAUT027077"/>
</dbReference>
<organism evidence="1 2">
    <name type="scientific">Glossina austeni</name>
    <name type="common">Savannah tsetse fly</name>
    <dbReference type="NCBI Taxonomy" id="7395"/>
    <lineage>
        <taxon>Eukaryota</taxon>
        <taxon>Metazoa</taxon>
        <taxon>Ecdysozoa</taxon>
        <taxon>Arthropoda</taxon>
        <taxon>Hexapoda</taxon>
        <taxon>Insecta</taxon>
        <taxon>Pterygota</taxon>
        <taxon>Neoptera</taxon>
        <taxon>Endopterygota</taxon>
        <taxon>Diptera</taxon>
        <taxon>Brachycera</taxon>
        <taxon>Muscomorpha</taxon>
        <taxon>Hippoboscoidea</taxon>
        <taxon>Glossinidae</taxon>
        <taxon>Glossina</taxon>
    </lineage>
</organism>
<protein>
    <submittedName>
        <fullName evidence="1">Uncharacterized protein</fullName>
    </submittedName>
</protein>
<dbReference type="VEuPathDB" id="VectorBase:GAUT027077"/>
<name>A0A1A9V601_GLOAU</name>
<reference evidence="1" key="1">
    <citation type="submission" date="2020-05" db="UniProtKB">
        <authorList>
            <consortium name="EnsemblMetazoa"/>
        </authorList>
    </citation>
    <scope>IDENTIFICATION</scope>
    <source>
        <strain evidence="1">TTRI</strain>
    </source>
</reference>
<evidence type="ECO:0000313" key="2">
    <source>
        <dbReference type="Proteomes" id="UP000078200"/>
    </source>
</evidence>
<dbReference type="AlphaFoldDB" id="A0A1A9V601"/>
<dbReference type="Proteomes" id="UP000078200">
    <property type="component" value="Unassembled WGS sequence"/>
</dbReference>